<proteinExistence type="inferred from homology"/>
<dbReference type="PROSITE" id="PS51462">
    <property type="entry name" value="NUDIX"/>
    <property type="match status" value="1"/>
</dbReference>
<comment type="cofactor">
    <cofactor evidence="1">
        <name>Mg(2+)</name>
        <dbReference type="ChEBI" id="CHEBI:18420"/>
    </cofactor>
</comment>
<dbReference type="EMBL" id="LR215050">
    <property type="protein sequence ID" value="VEU82544.1"/>
    <property type="molecule type" value="Genomic_DNA"/>
</dbReference>
<keyword evidence="4 7" id="KW-0378">Hydrolase</keyword>
<dbReference type="CDD" id="cd18886">
    <property type="entry name" value="NUDIX_MutT_Nudt1"/>
    <property type="match status" value="1"/>
</dbReference>
<evidence type="ECO:0000256" key="1">
    <source>
        <dbReference type="ARBA" id="ARBA00001946"/>
    </source>
</evidence>
<dbReference type="GO" id="GO:0046872">
    <property type="term" value="F:metal ion binding"/>
    <property type="evidence" value="ECO:0007669"/>
    <property type="project" value="UniProtKB-KW"/>
</dbReference>
<protein>
    <submittedName>
        <fullName evidence="7">8-oxo-dGTP diphosphatase</fullName>
        <ecNumber evidence="7">3.6.1.55</ecNumber>
    </submittedName>
</protein>
<evidence type="ECO:0000256" key="3">
    <source>
        <dbReference type="ARBA" id="ARBA00022723"/>
    </source>
</evidence>
<accession>A0A449BJA6</accession>
<dbReference type="Pfam" id="PF00293">
    <property type="entry name" value="NUDIX"/>
    <property type="match status" value="1"/>
</dbReference>
<dbReference type="SUPFAM" id="SSF55811">
    <property type="entry name" value="Nudix"/>
    <property type="match status" value="1"/>
</dbReference>
<dbReference type="KEGG" id="ahk:NCTC10172_00560"/>
<keyword evidence="8" id="KW-1185">Reference proteome</keyword>
<keyword evidence="3" id="KW-0479">Metal-binding</keyword>
<dbReference type="EC" id="3.6.1.55" evidence="7"/>
<name>A0A449BJA6_9MOLU</name>
<evidence type="ECO:0000256" key="5">
    <source>
        <dbReference type="ARBA" id="ARBA00022842"/>
    </source>
</evidence>
<dbReference type="Proteomes" id="UP000290909">
    <property type="component" value="Chromosome"/>
</dbReference>
<dbReference type="GO" id="GO:0005737">
    <property type="term" value="C:cytoplasm"/>
    <property type="evidence" value="ECO:0007669"/>
    <property type="project" value="TreeGrafter"/>
</dbReference>
<dbReference type="PANTHER" id="PTHR43758:SF2">
    <property type="entry name" value="OXIDIZED PURINE NUCLEOSIDE TRIPHOSPHATE HYDROLASE"/>
    <property type="match status" value="1"/>
</dbReference>
<evidence type="ECO:0000313" key="8">
    <source>
        <dbReference type="Proteomes" id="UP000290909"/>
    </source>
</evidence>
<dbReference type="STRING" id="1408416.GCA_000702765_00924"/>
<reference evidence="7 8" key="1">
    <citation type="submission" date="2019-01" db="EMBL/GenBank/DDBJ databases">
        <authorList>
            <consortium name="Pathogen Informatics"/>
        </authorList>
    </citation>
    <scope>NUCLEOTIDE SEQUENCE [LARGE SCALE GENOMIC DNA]</scope>
    <source>
        <strain evidence="7 8">NCTC10172</strain>
    </source>
</reference>
<dbReference type="InterPro" id="IPR015797">
    <property type="entry name" value="NUDIX_hydrolase-like_dom_sf"/>
</dbReference>
<evidence type="ECO:0000256" key="4">
    <source>
        <dbReference type="ARBA" id="ARBA00022801"/>
    </source>
</evidence>
<evidence type="ECO:0000259" key="6">
    <source>
        <dbReference type="PROSITE" id="PS51462"/>
    </source>
</evidence>
<evidence type="ECO:0000256" key="2">
    <source>
        <dbReference type="ARBA" id="ARBA00005582"/>
    </source>
</evidence>
<dbReference type="InterPro" id="IPR000086">
    <property type="entry name" value="NUDIX_hydrolase_dom"/>
</dbReference>
<keyword evidence="5" id="KW-0460">Magnesium</keyword>
<gene>
    <name evidence="7" type="primary">mutX_1</name>
    <name evidence="7" type="ORF">NCTC10172_00560</name>
</gene>
<dbReference type="InterPro" id="IPR020084">
    <property type="entry name" value="NUDIX_hydrolase_CS"/>
</dbReference>
<feature type="domain" description="Nudix hydrolase" evidence="6">
    <location>
        <begin position="1"/>
        <end position="135"/>
    </location>
</feature>
<organism evidence="7 8">
    <name type="scientific">Acholeplasma hippikon</name>
    <dbReference type="NCBI Taxonomy" id="264636"/>
    <lineage>
        <taxon>Bacteria</taxon>
        <taxon>Bacillati</taxon>
        <taxon>Mycoplasmatota</taxon>
        <taxon>Mollicutes</taxon>
        <taxon>Acholeplasmatales</taxon>
        <taxon>Acholeplasmataceae</taxon>
        <taxon>Acholeplasma</taxon>
    </lineage>
</organism>
<sequence length="160" mass="18868">MEFIYTLAFIKRNNEILMMNRLKQPWKGMWNGIGGKRHRNETPLDCILREIKEETGININLDQIKDKGLCTWNKDFTAQDSGLHLFLVNLDNDFTYQTPVATDEGIIEWKSIEWLVDKDNLGVSYNIPYFLENVCFNEKRYHYHCTFDGNILAKVEVEEI</sequence>
<evidence type="ECO:0000313" key="7">
    <source>
        <dbReference type="EMBL" id="VEU82544.1"/>
    </source>
</evidence>
<dbReference type="AlphaFoldDB" id="A0A449BJA6"/>
<dbReference type="GO" id="GO:0035539">
    <property type="term" value="F:8-oxo-7,8-dihydrodeoxyguanosine triphosphate pyrophosphatase activity"/>
    <property type="evidence" value="ECO:0007669"/>
    <property type="project" value="UniProtKB-EC"/>
</dbReference>
<dbReference type="PANTHER" id="PTHR43758">
    <property type="entry name" value="7,8-DIHYDRO-8-OXOGUANINE TRIPHOSPHATASE"/>
    <property type="match status" value="1"/>
</dbReference>
<dbReference type="Gene3D" id="3.90.79.10">
    <property type="entry name" value="Nucleoside Triphosphate Pyrophosphohydrolase"/>
    <property type="match status" value="1"/>
</dbReference>
<comment type="similarity">
    <text evidence="2">Belongs to the Nudix hydrolase family.</text>
</comment>
<dbReference type="PROSITE" id="PS00893">
    <property type="entry name" value="NUDIX_BOX"/>
    <property type="match status" value="1"/>
</dbReference>